<dbReference type="Proteomes" id="UP001152885">
    <property type="component" value="Unassembled WGS sequence"/>
</dbReference>
<dbReference type="GO" id="GO:0008541">
    <property type="term" value="C:proteasome regulatory particle, lid subcomplex"/>
    <property type="evidence" value="ECO:0007669"/>
    <property type="project" value="TreeGrafter"/>
</dbReference>
<dbReference type="GO" id="GO:0043161">
    <property type="term" value="P:proteasome-mediated ubiquitin-dependent protein catabolic process"/>
    <property type="evidence" value="ECO:0007669"/>
    <property type="project" value="TreeGrafter"/>
</dbReference>
<dbReference type="Pfam" id="PF10075">
    <property type="entry name" value="CSN8_PSD8_EIF3K"/>
    <property type="match status" value="1"/>
</dbReference>
<keyword evidence="5" id="KW-1185">Reference proteome</keyword>
<dbReference type="PANTHER" id="PTHR12387:SF0">
    <property type="entry name" value="26S PROTEASOME NON-ATPASE REGULATORY SUBUNIT 8"/>
    <property type="match status" value="1"/>
</dbReference>
<dbReference type="InterPro" id="IPR006746">
    <property type="entry name" value="26S_Psome_Rpn12"/>
</dbReference>
<dbReference type="OrthoDB" id="8775810at2759"/>
<dbReference type="PROSITE" id="PS50250">
    <property type="entry name" value="PCI"/>
    <property type="match status" value="1"/>
</dbReference>
<keyword evidence="2" id="KW-0647">Proteasome</keyword>
<evidence type="ECO:0000313" key="5">
    <source>
        <dbReference type="Proteomes" id="UP001152885"/>
    </source>
</evidence>
<sequence length="278" mass="32201">MSLQKLTAELYNLFQSGDYLQCQQILAPIKIELIAHDLLVPTLQNTTTTDSINDLKISQRILEIGVLSSLLNNDYQSFENYFGQLRPFLTNSKINPSKNLNTEITKIISLYLIYLLSKGSISKFHIELEYIYNSSNFDVSNDKYLKFPIMLESNLMEGNYIKIWNLLKNDANLPCPEFKHFITTLTNALRFEIAKSIEKTYTKIPISNCKNLLYLEQEISDRQFKEILNENLQTDNWIINDGFIYFNKFENNYGNLNVANGDIIENVLGYAEQIESII</sequence>
<dbReference type="EMBL" id="CANTUO010000002">
    <property type="protein sequence ID" value="CAI5758119.1"/>
    <property type="molecule type" value="Genomic_DNA"/>
</dbReference>
<dbReference type="PANTHER" id="PTHR12387">
    <property type="entry name" value="26S PROTEASOME NON-ATPASE REGULATORY SUBUNIT 8"/>
    <property type="match status" value="1"/>
</dbReference>
<feature type="domain" description="PCI" evidence="3">
    <location>
        <begin position="76"/>
        <end position="262"/>
    </location>
</feature>
<evidence type="ECO:0000313" key="4">
    <source>
        <dbReference type="EMBL" id="CAI5758119.1"/>
    </source>
</evidence>
<name>A0A9W4TWD6_9ASCO</name>
<organism evidence="4 5">
    <name type="scientific">Candida verbasci</name>
    <dbReference type="NCBI Taxonomy" id="1227364"/>
    <lineage>
        <taxon>Eukaryota</taxon>
        <taxon>Fungi</taxon>
        <taxon>Dikarya</taxon>
        <taxon>Ascomycota</taxon>
        <taxon>Saccharomycotina</taxon>
        <taxon>Pichiomycetes</taxon>
        <taxon>Debaryomycetaceae</taxon>
        <taxon>Candida/Lodderomyces clade</taxon>
        <taxon>Candida</taxon>
    </lineage>
</organism>
<dbReference type="Gene3D" id="1.25.40.990">
    <property type="match status" value="1"/>
</dbReference>
<comment type="similarity">
    <text evidence="1">Belongs to the proteasome subunit S14 family.</text>
</comment>
<dbReference type="InterPro" id="IPR000717">
    <property type="entry name" value="PCI_dom"/>
</dbReference>
<evidence type="ECO:0000256" key="1">
    <source>
        <dbReference type="ARBA" id="ARBA00009627"/>
    </source>
</evidence>
<dbReference type="AlphaFoldDB" id="A0A9W4TWD6"/>
<dbReference type="GO" id="GO:0005634">
    <property type="term" value="C:nucleus"/>
    <property type="evidence" value="ECO:0007669"/>
    <property type="project" value="TreeGrafter"/>
</dbReference>
<gene>
    <name evidence="4" type="ORF">CANVERA_P2632</name>
</gene>
<reference evidence="4" key="1">
    <citation type="submission" date="2022-12" db="EMBL/GenBank/DDBJ databases">
        <authorList>
            <person name="Brejova B."/>
        </authorList>
    </citation>
    <scope>NUCLEOTIDE SEQUENCE</scope>
</reference>
<comment type="caution">
    <text evidence="4">The sequence shown here is derived from an EMBL/GenBank/DDBJ whole genome shotgun (WGS) entry which is preliminary data.</text>
</comment>
<dbReference type="InterPro" id="IPR033464">
    <property type="entry name" value="CSN8_PSD8_EIF3K"/>
</dbReference>
<protein>
    <recommendedName>
        <fullName evidence="3">PCI domain-containing protein</fullName>
    </recommendedName>
</protein>
<evidence type="ECO:0000259" key="3">
    <source>
        <dbReference type="PROSITE" id="PS50250"/>
    </source>
</evidence>
<accession>A0A9W4TWD6</accession>
<dbReference type="GO" id="GO:0005829">
    <property type="term" value="C:cytosol"/>
    <property type="evidence" value="ECO:0007669"/>
    <property type="project" value="TreeGrafter"/>
</dbReference>
<proteinExistence type="inferred from homology"/>
<evidence type="ECO:0000256" key="2">
    <source>
        <dbReference type="ARBA" id="ARBA00022942"/>
    </source>
</evidence>